<dbReference type="PANTHER" id="PTHR28153">
    <property type="entry name" value="PROTEIN, PUTATIVE-RELATED"/>
    <property type="match status" value="1"/>
</dbReference>
<keyword evidence="4" id="KW-1185">Reference proteome</keyword>
<dbReference type="Proteomes" id="UP000272025">
    <property type="component" value="Unassembled WGS sequence"/>
</dbReference>
<dbReference type="InterPro" id="IPR018626">
    <property type="entry name" value="LCHN/Anr2"/>
</dbReference>
<organism evidence="3 4">
    <name type="scientific">Sodiomyces alkalinus (strain CBS 110278 / VKM F-3762 / F11)</name>
    <name type="common">Alkaliphilic filamentous fungus</name>
    <dbReference type="NCBI Taxonomy" id="1314773"/>
    <lineage>
        <taxon>Eukaryota</taxon>
        <taxon>Fungi</taxon>
        <taxon>Dikarya</taxon>
        <taxon>Ascomycota</taxon>
        <taxon>Pezizomycotina</taxon>
        <taxon>Sordariomycetes</taxon>
        <taxon>Hypocreomycetidae</taxon>
        <taxon>Glomerellales</taxon>
        <taxon>Plectosphaerellaceae</taxon>
        <taxon>Sodiomyces</taxon>
    </lineage>
</organism>
<dbReference type="STRING" id="1314773.A0A3N2PNA0"/>
<reference evidence="3 4" key="1">
    <citation type="journal article" date="2018" name="Mol. Ecol.">
        <title>The obligate alkalophilic soda-lake fungus Sodiomyces alkalinus has shifted to a protein diet.</title>
        <authorList>
            <person name="Grum-Grzhimaylo A.A."/>
            <person name="Falkoski D.L."/>
            <person name="van den Heuvel J."/>
            <person name="Valero-Jimenez C.A."/>
            <person name="Min B."/>
            <person name="Choi I.G."/>
            <person name="Lipzen A."/>
            <person name="Daum C.G."/>
            <person name="Aanen D.K."/>
            <person name="Tsang A."/>
            <person name="Henrissat B."/>
            <person name="Bilanenko E.N."/>
            <person name="de Vries R.P."/>
            <person name="van Kan J.A.L."/>
            <person name="Grigoriev I.V."/>
            <person name="Debets A.J.M."/>
        </authorList>
    </citation>
    <scope>NUCLEOTIDE SEQUENCE [LARGE SCALE GENOMIC DNA]</scope>
    <source>
        <strain evidence="3 4">F11</strain>
    </source>
</reference>
<evidence type="ECO:0000256" key="1">
    <source>
        <dbReference type="SAM" id="MobiDB-lite"/>
    </source>
</evidence>
<name>A0A3N2PNA0_SODAK</name>
<accession>A0A3N2PNA0</accession>
<sequence length="658" mass="72214">MAARRSRSPLSTRRLSIGPSTGPLPDLPPISALFLVDFDVRAGYTISWKRAVPGVDLDGVVEYKCLPSGLHTVPNDLIYFVHEREYAGLSAFVNMPCEEEGSRNARMIAVGILVPLTYGRLGRAWRHARGLDDLATKLAEDRTRVHLLEAYWAKNSARDDTGQDAPQNDMPPESPLVSALAARLQRSHSRSRSASDGTALLPSGQRLSPYHPAWSLTNLLDTFGPLIFPIHRAALLRKRILLSCHAPIHEVCNFVYNISVLANIPSSVIDMLDTTAPSQRLRPLFAIGIHDITSLQEEYAASKRRLSNPEEAIDDDFSTGWVACTTDSILAVKDDLWDMLITMPPPHSSQARDKIWPTIECPRGVPLKATQRDLRRFRTLVDGLNRLPTRSPTSPAASPTSANQTSTPSPKPTVASFSDEAFDKAVEPVSWTELAYSGFLWWASAGEQGRSDAQEEASFDASLLADLAAPPPPPQTAAATTARSPSPSDPRAAFQQQGMADSFSSPRVRRPVPSAPGDDVEEADQAVTELAIIAYFHRLTTQIFTVLGDFVESAGPASPYVDDEEDEGPTRGEAEDMGEETPLRAGALRGRGEEDEEDEEEEDRRPVVHLHGHDLEHMGLDVWSAHDAAFVRELVERYFSREARIEGKGVEVCGVRVC</sequence>
<dbReference type="AlphaFoldDB" id="A0A3N2PNA0"/>
<dbReference type="InterPro" id="IPR053056">
    <property type="entry name" value="Lipid_Metab_Assoc_Protein"/>
</dbReference>
<feature type="region of interest" description="Disordered" evidence="1">
    <location>
        <begin position="555"/>
        <end position="606"/>
    </location>
</feature>
<dbReference type="Pfam" id="PF09804">
    <property type="entry name" value="DENND11"/>
    <property type="match status" value="1"/>
</dbReference>
<evidence type="ECO:0000259" key="2">
    <source>
        <dbReference type="Pfam" id="PF14831"/>
    </source>
</evidence>
<dbReference type="EMBL" id="ML119060">
    <property type="protein sequence ID" value="ROT36011.1"/>
    <property type="molecule type" value="Genomic_DNA"/>
</dbReference>
<feature type="compositionally biased region" description="Low complexity" evidence="1">
    <location>
        <begin position="476"/>
        <end position="494"/>
    </location>
</feature>
<dbReference type="GeneID" id="39579158"/>
<dbReference type="GO" id="GO:0005811">
    <property type="term" value="C:lipid droplet"/>
    <property type="evidence" value="ECO:0007669"/>
    <property type="project" value="TreeGrafter"/>
</dbReference>
<feature type="domain" description="DUF4484" evidence="2">
    <location>
        <begin position="426"/>
        <end position="658"/>
    </location>
</feature>
<gene>
    <name evidence="3" type="ORF">SODALDRAFT_328395</name>
</gene>
<feature type="compositionally biased region" description="Low complexity" evidence="1">
    <location>
        <begin position="388"/>
        <end position="408"/>
    </location>
</feature>
<protein>
    <recommendedName>
        <fullName evidence="2">DUF4484 domain-containing protein</fullName>
    </recommendedName>
</protein>
<proteinExistence type="predicted"/>
<dbReference type="RefSeq" id="XP_028463817.1">
    <property type="nucleotide sequence ID" value="XM_028610680.1"/>
</dbReference>
<dbReference type="PANTHER" id="PTHR28153:SF1">
    <property type="entry name" value="DUF4484 DOMAIN-CONTAINING PROTEIN"/>
    <property type="match status" value="1"/>
</dbReference>
<dbReference type="InterPro" id="IPR028115">
    <property type="entry name" value="DUF4484"/>
</dbReference>
<feature type="region of interest" description="Disordered" evidence="1">
    <location>
        <begin position="465"/>
        <end position="521"/>
    </location>
</feature>
<feature type="region of interest" description="Disordered" evidence="1">
    <location>
        <begin position="158"/>
        <end position="177"/>
    </location>
</feature>
<dbReference type="Pfam" id="PF14831">
    <property type="entry name" value="DUF4484"/>
    <property type="match status" value="1"/>
</dbReference>
<dbReference type="OrthoDB" id="2152680at2759"/>
<feature type="region of interest" description="Disordered" evidence="1">
    <location>
        <begin position="385"/>
        <end position="416"/>
    </location>
</feature>
<feature type="region of interest" description="Disordered" evidence="1">
    <location>
        <begin position="1"/>
        <end position="20"/>
    </location>
</feature>
<evidence type="ECO:0000313" key="4">
    <source>
        <dbReference type="Proteomes" id="UP000272025"/>
    </source>
</evidence>
<evidence type="ECO:0000313" key="3">
    <source>
        <dbReference type="EMBL" id="ROT36011.1"/>
    </source>
</evidence>
<feature type="compositionally biased region" description="Acidic residues" evidence="1">
    <location>
        <begin position="593"/>
        <end position="602"/>
    </location>
</feature>